<accession>A0A2S0N5X7</accession>
<dbReference type="OrthoDB" id="9025606at2"/>
<proteinExistence type="predicted"/>
<evidence type="ECO:0008006" key="3">
    <source>
        <dbReference type="Google" id="ProtNLM"/>
    </source>
</evidence>
<evidence type="ECO:0000313" key="1">
    <source>
        <dbReference type="EMBL" id="AVO43381.1"/>
    </source>
</evidence>
<sequence>MVFESMKKELSELVGLVRQSERYCAAVASKPDLATSESHALEVQREHRIAELSARYGIAA</sequence>
<keyword evidence="2" id="KW-1185">Reference proteome</keyword>
<keyword evidence="1" id="KW-0614">Plasmid</keyword>
<geneLocation type="plasmid" evidence="1 2">
    <name>unnamed1</name>
</geneLocation>
<reference evidence="1 2" key="1">
    <citation type="submission" date="2018-03" db="EMBL/GenBank/DDBJ databases">
        <title>Genome sequencing of Simplicispira sp.</title>
        <authorList>
            <person name="Kim S.-J."/>
            <person name="Heo J."/>
            <person name="Kwon S.-W."/>
        </authorList>
    </citation>
    <scope>NUCLEOTIDE SEQUENCE [LARGE SCALE GENOMIC DNA]</scope>
    <source>
        <strain evidence="1 2">SC1-8</strain>
        <plasmid evidence="1 2">unnamed1</plasmid>
    </source>
</reference>
<dbReference type="EMBL" id="CP027670">
    <property type="protein sequence ID" value="AVO43381.1"/>
    <property type="molecule type" value="Genomic_DNA"/>
</dbReference>
<protein>
    <recommendedName>
        <fullName evidence="3">DUF2383 domain-containing protein</fullName>
    </recommendedName>
</protein>
<dbReference type="Proteomes" id="UP000239326">
    <property type="component" value="Plasmid unnamed1"/>
</dbReference>
<evidence type="ECO:0000313" key="2">
    <source>
        <dbReference type="Proteomes" id="UP000239326"/>
    </source>
</evidence>
<dbReference type="AlphaFoldDB" id="A0A2S0N5X7"/>
<name>A0A2S0N5X7_9BURK</name>
<dbReference type="RefSeq" id="WP_106448350.1">
    <property type="nucleotide sequence ID" value="NZ_CP027670.1"/>
</dbReference>
<gene>
    <name evidence="1" type="ORF">C6571_18220</name>
</gene>
<dbReference type="KEGG" id="simp:C6571_18220"/>
<organism evidence="1 2">
    <name type="scientific">Simplicispira suum</name>
    <dbReference type="NCBI Taxonomy" id="2109915"/>
    <lineage>
        <taxon>Bacteria</taxon>
        <taxon>Pseudomonadati</taxon>
        <taxon>Pseudomonadota</taxon>
        <taxon>Betaproteobacteria</taxon>
        <taxon>Burkholderiales</taxon>
        <taxon>Comamonadaceae</taxon>
        <taxon>Simplicispira</taxon>
    </lineage>
</organism>